<dbReference type="InterPro" id="IPR036388">
    <property type="entry name" value="WH-like_DNA-bd_sf"/>
</dbReference>
<evidence type="ECO:0000256" key="5">
    <source>
        <dbReference type="ARBA" id="ARBA00023015"/>
    </source>
</evidence>
<dbReference type="Pfam" id="PF00155">
    <property type="entry name" value="Aminotran_1_2"/>
    <property type="match status" value="1"/>
</dbReference>
<dbReference type="Pfam" id="PF00392">
    <property type="entry name" value="GntR"/>
    <property type="match status" value="1"/>
</dbReference>
<name>A0ABV1EYZ3_9BACI</name>
<dbReference type="PROSITE" id="PS50949">
    <property type="entry name" value="HTH_GNTR"/>
    <property type="match status" value="1"/>
</dbReference>
<evidence type="ECO:0000256" key="7">
    <source>
        <dbReference type="ARBA" id="ARBA00023163"/>
    </source>
</evidence>
<dbReference type="InterPro" id="IPR004839">
    <property type="entry name" value="Aminotransferase_I/II_large"/>
</dbReference>
<keyword evidence="3 9" id="KW-0032">Aminotransferase</keyword>
<dbReference type="SUPFAM" id="SSF46785">
    <property type="entry name" value="Winged helix' DNA-binding domain"/>
    <property type="match status" value="1"/>
</dbReference>
<dbReference type="CDD" id="cd07377">
    <property type="entry name" value="WHTH_GntR"/>
    <property type="match status" value="1"/>
</dbReference>
<evidence type="ECO:0000313" key="9">
    <source>
        <dbReference type="EMBL" id="MEQ2465332.1"/>
    </source>
</evidence>
<dbReference type="GO" id="GO:0008483">
    <property type="term" value="F:transaminase activity"/>
    <property type="evidence" value="ECO:0007669"/>
    <property type="project" value="UniProtKB-KW"/>
</dbReference>
<dbReference type="Proteomes" id="UP001465426">
    <property type="component" value="Unassembled WGS sequence"/>
</dbReference>
<keyword evidence="10" id="KW-1185">Reference proteome</keyword>
<proteinExistence type="inferred from homology"/>
<evidence type="ECO:0000256" key="1">
    <source>
        <dbReference type="ARBA" id="ARBA00001933"/>
    </source>
</evidence>
<keyword evidence="3 9" id="KW-0808">Transferase</keyword>
<dbReference type="Gene3D" id="3.40.640.10">
    <property type="entry name" value="Type I PLP-dependent aspartate aminotransferase-like (Major domain)"/>
    <property type="match status" value="1"/>
</dbReference>
<dbReference type="EMBL" id="JBBMFN010000010">
    <property type="protein sequence ID" value="MEQ2465332.1"/>
    <property type="molecule type" value="Genomic_DNA"/>
</dbReference>
<keyword evidence="6" id="KW-0238">DNA-binding</keyword>
<evidence type="ECO:0000256" key="2">
    <source>
        <dbReference type="ARBA" id="ARBA00005384"/>
    </source>
</evidence>
<dbReference type="PANTHER" id="PTHR46577">
    <property type="entry name" value="HTH-TYPE TRANSCRIPTIONAL REGULATORY PROTEIN GABR"/>
    <property type="match status" value="1"/>
</dbReference>
<dbReference type="SUPFAM" id="SSF53383">
    <property type="entry name" value="PLP-dependent transferases"/>
    <property type="match status" value="1"/>
</dbReference>
<keyword evidence="7" id="KW-0804">Transcription</keyword>
<evidence type="ECO:0000259" key="8">
    <source>
        <dbReference type="PROSITE" id="PS50949"/>
    </source>
</evidence>
<organism evidence="9 10">
    <name type="scientific">Niallia hominis</name>
    <dbReference type="NCBI Taxonomy" id="3133173"/>
    <lineage>
        <taxon>Bacteria</taxon>
        <taxon>Bacillati</taxon>
        <taxon>Bacillota</taxon>
        <taxon>Bacilli</taxon>
        <taxon>Bacillales</taxon>
        <taxon>Bacillaceae</taxon>
        <taxon>Niallia</taxon>
    </lineage>
</organism>
<keyword evidence="5" id="KW-0805">Transcription regulation</keyword>
<dbReference type="SMART" id="SM00345">
    <property type="entry name" value="HTH_GNTR"/>
    <property type="match status" value="1"/>
</dbReference>
<dbReference type="InterPro" id="IPR000524">
    <property type="entry name" value="Tscrpt_reg_HTH_GntR"/>
</dbReference>
<protein>
    <submittedName>
        <fullName evidence="9">PLP-dependent aminotransferase family protein</fullName>
    </submittedName>
</protein>
<dbReference type="PRINTS" id="PR00035">
    <property type="entry name" value="HTHGNTR"/>
</dbReference>
<dbReference type="InterPro" id="IPR015421">
    <property type="entry name" value="PyrdxlP-dep_Trfase_major"/>
</dbReference>
<feature type="domain" description="HTH gntR-type" evidence="8">
    <location>
        <begin position="14"/>
        <end position="82"/>
    </location>
</feature>
<keyword evidence="4" id="KW-0663">Pyridoxal phosphate</keyword>
<evidence type="ECO:0000256" key="6">
    <source>
        <dbReference type="ARBA" id="ARBA00023125"/>
    </source>
</evidence>
<evidence type="ECO:0000256" key="3">
    <source>
        <dbReference type="ARBA" id="ARBA00022576"/>
    </source>
</evidence>
<accession>A0ABV1EYZ3</accession>
<dbReference type="InterPro" id="IPR036390">
    <property type="entry name" value="WH_DNA-bd_sf"/>
</dbReference>
<dbReference type="RefSeq" id="WP_235250846.1">
    <property type="nucleotide sequence ID" value="NZ_JBBMFN010000010.1"/>
</dbReference>
<comment type="similarity">
    <text evidence="2">In the C-terminal section; belongs to the class-I pyridoxal-phosphate-dependent aminotransferase family.</text>
</comment>
<dbReference type="InterPro" id="IPR015424">
    <property type="entry name" value="PyrdxlP-dep_Trfase"/>
</dbReference>
<dbReference type="InterPro" id="IPR015422">
    <property type="entry name" value="PyrdxlP-dep_Trfase_small"/>
</dbReference>
<comment type="cofactor">
    <cofactor evidence="1">
        <name>pyridoxal 5'-phosphate</name>
        <dbReference type="ChEBI" id="CHEBI:597326"/>
    </cofactor>
</comment>
<gene>
    <name evidence="9" type="ORF">WMO63_06560</name>
</gene>
<dbReference type="Gene3D" id="1.10.10.10">
    <property type="entry name" value="Winged helix-like DNA-binding domain superfamily/Winged helix DNA-binding domain"/>
    <property type="match status" value="1"/>
</dbReference>
<sequence>MAEIEWKPQKSSTVSLHQQITSFMKKKITHGEWTIGMKLPSQRNLAKQFQVNRSTIITALEELAADGLIEAKVGSGTKVINNTWSLLASTPPPDWISYVKSGIHQPNISIIQEINQAEANPSIIRLGTGELSPELLPKERMEQTFQSSGKLNLSLGYTEPKGSLALRQTVSAYLKTKGIITSSESILIVSGGLQALQLLSIGLLKRGSTIFHEAPSYLNSIHVFQSAGMNLIGLPLDEEGLAYDAIGRIKSKTQQKSALLYAIPNFHNPTGTLMSEKRRADLIAVCQKESIPIIEDDVYGDLWLDSPPPRPLKAIDTQGNVLYIGSISKSLSPGLRIGWIVGPEPVIEHLADIKMQTDYGSSTLSQSVVESWLHHGLYEDFLKEVKAELRYRRDFTMGLLKKYFSDIATWLSPKGGFYIWLKLKPSISTRKLFDLALREGILINPGIIYDKTDDQHLRISYSYATLDELERGLIILAQVIKIQAKGQFY</sequence>
<dbReference type="CDD" id="cd00609">
    <property type="entry name" value="AAT_like"/>
    <property type="match status" value="1"/>
</dbReference>
<reference evidence="9 10" key="1">
    <citation type="submission" date="2024-03" db="EMBL/GenBank/DDBJ databases">
        <title>Human intestinal bacterial collection.</title>
        <authorList>
            <person name="Pauvert C."/>
            <person name="Hitch T.C.A."/>
            <person name="Clavel T."/>
        </authorList>
    </citation>
    <scope>NUCLEOTIDE SEQUENCE [LARGE SCALE GENOMIC DNA]</scope>
    <source>
        <strain evidence="9 10">CLA-SR-H024</strain>
    </source>
</reference>
<dbReference type="InterPro" id="IPR051446">
    <property type="entry name" value="HTH_trans_reg/aminotransferase"/>
</dbReference>
<dbReference type="Gene3D" id="3.90.1150.10">
    <property type="entry name" value="Aspartate Aminotransferase, domain 1"/>
    <property type="match status" value="1"/>
</dbReference>
<evidence type="ECO:0000313" key="10">
    <source>
        <dbReference type="Proteomes" id="UP001465426"/>
    </source>
</evidence>
<evidence type="ECO:0000256" key="4">
    <source>
        <dbReference type="ARBA" id="ARBA00022898"/>
    </source>
</evidence>
<comment type="caution">
    <text evidence="9">The sequence shown here is derived from an EMBL/GenBank/DDBJ whole genome shotgun (WGS) entry which is preliminary data.</text>
</comment>
<dbReference type="PANTHER" id="PTHR46577:SF2">
    <property type="entry name" value="TRANSCRIPTIONAL REGULATORY PROTEIN"/>
    <property type="match status" value="1"/>
</dbReference>